<sequence>MVKGVCHIPHCAGEPGVFFRDGKQTEVMPCLQVTGEEVTAPTNHRSAVGPPAANQEEASTGASDSDKDKRSAGSKREAADEQRGLVEADGGSTRASS</sequence>
<proteinExistence type="predicted"/>
<dbReference type="AlphaFoldDB" id="A0A834FQT3"/>
<evidence type="ECO:0000313" key="2">
    <source>
        <dbReference type="EMBL" id="KAF6738285.1"/>
    </source>
</evidence>
<dbReference type="EMBL" id="WKFB01000031">
    <property type="protein sequence ID" value="KAF6738285.1"/>
    <property type="molecule type" value="Genomic_DNA"/>
</dbReference>
<feature type="compositionally biased region" description="Basic and acidic residues" evidence="1">
    <location>
        <begin position="64"/>
        <end position="86"/>
    </location>
</feature>
<dbReference type="Proteomes" id="UP000646548">
    <property type="component" value="Unassembled WGS sequence"/>
</dbReference>
<name>A0A834FQT3_ORYME</name>
<organism evidence="2 3">
    <name type="scientific">Oryzias melastigma</name>
    <name type="common">Marine medaka</name>
    <dbReference type="NCBI Taxonomy" id="30732"/>
    <lineage>
        <taxon>Eukaryota</taxon>
        <taxon>Metazoa</taxon>
        <taxon>Chordata</taxon>
        <taxon>Craniata</taxon>
        <taxon>Vertebrata</taxon>
        <taxon>Euteleostomi</taxon>
        <taxon>Actinopterygii</taxon>
        <taxon>Neopterygii</taxon>
        <taxon>Teleostei</taxon>
        <taxon>Neoteleostei</taxon>
        <taxon>Acanthomorphata</taxon>
        <taxon>Ovalentaria</taxon>
        <taxon>Atherinomorphae</taxon>
        <taxon>Beloniformes</taxon>
        <taxon>Adrianichthyidae</taxon>
        <taxon>Oryziinae</taxon>
        <taxon>Oryzias</taxon>
    </lineage>
</organism>
<accession>A0A834FQT3</accession>
<protein>
    <submittedName>
        <fullName evidence="2">Uncharacterized protein</fullName>
    </submittedName>
</protein>
<evidence type="ECO:0000256" key="1">
    <source>
        <dbReference type="SAM" id="MobiDB-lite"/>
    </source>
</evidence>
<evidence type="ECO:0000313" key="3">
    <source>
        <dbReference type="Proteomes" id="UP000646548"/>
    </source>
</evidence>
<gene>
    <name evidence="2" type="ORF">FQA47_016917</name>
</gene>
<comment type="caution">
    <text evidence="2">The sequence shown here is derived from an EMBL/GenBank/DDBJ whole genome shotgun (WGS) entry which is preliminary data.</text>
</comment>
<feature type="region of interest" description="Disordered" evidence="1">
    <location>
        <begin position="37"/>
        <end position="97"/>
    </location>
</feature>
<reference evidence="2" key="1">
    <citation type="journal article" name="BMC Genomics">
        <title>Long-read sequencing and de novo genome assembly of marine medaka (Oryzias melastigma).</title>
        <authorList>
            <person name="Liang P."/>
            <person name="Saqib H.S.A."/>
            <person name="Ni X."/>
            <person name="Shen Y."/>
        </authorList>
    </citation>
    <scope>NUCLEOTIDE SEQUENCE</scope>
    <source>
        <strain evidence="2">Bigg-433</strain>
    </source>
</reference>